<accession>Q7EYJ6</accession>
<gene>
    <name evidence="2" type="primary">B1027A11.112</name>
    <name evidence="3" type="ORF">OJ1014_E02.39</name>
</gene>
<name>Q7EYJ6_ORYSJ</name>
<dbReference type="Proteomes" id="UP000000763">
    <property type="component" value="Chromosome 8"/>
</dbReference>
<feature type="compositionally biased region" description="Pro residues" evidence="1">
    <location>
        <begin position="122"/>
        <end position="131"/>
    </location>
</feature>
<reference evidence="4" key="3">
    <citation type="journal article" date="2005" name="Nature">
        <title>The map-based sequence of the rice genome.</title>
        <authorList>
            <consortium name="International rice genome sequencing project (IRGSP)"/>
            <person name="Matsumoto T."/>
            <person name="Wu J."/>
            <person name="Kanamori H."/>
            <person name="Katayose Y."/>
            <person name="Fujisawa M."/>
            <person name="Namiki N."/>
            <person name="Mizuno H."/>
            <person name="Yamamoto K."/>
            <person name="Antonio B.A."/>
            <person name="Baba T."/>
            <person name="Sakata K."/>
            <person name="Nagamura Y."/>
            <person name="Aoki H."/>
            <person name="Arikawa K."/>
            <person name="Arita K."/>
            <person name="Bito T."/>
            <person name="Chiden Y."/>
            <person name="Fujitsuka N."/>
            <person name="Fukunaka R."/>
            <person name="Hamada M."/>
            <person name="Harada C."/>
            <person name="Hayashi A."/>
            <person name="Hijishita S."/>
            <person name="Honda M."/>
            <person name="Hosokawa S."/>
            <person name="Ichikawa Y."/>
            <person name="Idonuma A."/>
            <person name="Iijima M."/>
            <person name="Ikeda M."/>
            <person name="Ikeno M."/>
            <person name="Ito K."/>
            <person name="Ito S."/>
            <person name="Ito T."/>
            <person name="Ito Y."/>
            <person name="Ito Y."/>
            <person name="Iwabuchi A."/>
            <person name="Kamiya K."/>
            <person name="Karasawa W."/>
            <person name="Kurita K."/>
            <person name="Katagiri S."/>
            <person name="Kikuta A."/>
            <person name="Kobayashi H."/>
            <person name="Kobayashi N."/>
            <person name="Machita K."/>
            <person name="Maehara T."/>
            <person name="Masukawa M."/>
            <person name="Mizubayashi T."/>
            <person name="Mukai Y."/>
            <person name="Nagasaki H."/>
            <person name="Nagata Y."/>
            <person name="Naito S."/>
            <person name="Nakashima M."/>
            <person name="Nakama Y."/>
            <person name="Nakamichi Y."/>
            <person name="Nakamura M."/>
            <person name="Meguro A."/>
            <person name="Negishi M."/>
            <person name="Ohta I."/>
            <person name="Ohta T."/>
            <person name="Okamoto M."/>
            <person name="Ono N."/>
            <person name="Saji S."/>
            <person name="Sakaguchi M."/>
            <person name="Sakai K."/>
            <person name="Shibata M."/>
            <person name="Shimokawa T."/>
            <person name="Song J."/>
            <person name="Takazaki Y."/>
            <person name="Terasawa K."/>
            <person name="Tsugane M."/>
            <person name="Tsuji K."/>
            <person name="Ueda S."/>
            <person name="Waki K."/>
            <person name="Yamagata H."/>
            <person name="Yamamoto M."/>
            <person name="Yamamoto S."/>
            <person name="Yamane H."/>
            <person name="Yoshiki S."/>
            <person name="Yoshihara R."/>
            <person name="Yukawa K."/>
            <person name="Zhong H."/>
            <person name="Yano M."/>
            <person name="Yuan Q."/>
            <person name="Ouyang S."/>
            <person name="Liu J."/>
            <person name="Jones K.M."/>
            <person name="Gansberger K."/>
            <person name="Moffat K."/>
            <person name="Hill J."/>
            <person name="Bera J."/>
            <person name="Fadrosh D."/>
            <person name="Jin S."/>
            <person name="Johri S."/>
            <person name="Kim M."/>
            <person name="Overton L."/>
            <person name="Reardon M."/>
            <person name="Tsitrin T."/>
            <person name="Vuong H."/>
            <person name="Weaver B."/>
            <person name="Ciecko A."/>
            <person name="Tallon L."/>
            <person name="Jackson J."/>
            <person name="Pai G."/>
            <person name="Aken S.V."/>
            <person name="Utterback T."/>
            <person name="Reidmuller S."/>
            <person name="Feldblyum T."/>
            <person name="Hsiao J."/>
            <person name="Zismann V."/>
            <person name="Iobst S."/>
            <person name="de Vazeille A.R."/>
            <person name="Buell C.R."/>
            <person name="Ying K."/>
            <person name="Li Y."/>
            <person name="Lu T."/>
            <person name="Huang Y."/>
            <person name="Zhao Q."/>
            <person name="Feng Q."/>
            <person name="Zhang L."/>
            <person name="Zhu J."/>
            <person name="Weng Q."/>
            <person name="Mu J."/>
            <person name="Lu Y."/>
            <person name="Fan D."/>
            <person name="Liu Y."/>
            <person name="Guan J."/>
            <person name="Zhang Y."/>
            <person name="Yu S."/>
            <person name="Liu X."/>
            <person name="Zhang Y."/>
            <person name="Hong G."/>
            <person name="Han B."/>
            <person name="Choisne N."/>
            <person name="Demange N."/>
            <person name="Orjeda G."/>
            <person name="Samain S."/>
            <person name="Cattolico L."/>
            <person name="Pelletier E."/>
            <person name="Couloux A."/>
            <person name="Segurens B."/>
            <person name="Wincker P."/>
            <person name="D'Hont A."/>
            <person name="Scarpelli C."/>
            <person name="Weissenbach J."/>
            <person name="Salanoubat M."/>
            <person name="Quetier F."/>
            <person name="Yu Y."/>
            <person name="Kim H.R."/>
            <person name="Rambo T."/>
            <person name="Currie J."/>
            <person name="Collura K."/>
            <person name="Luo M."/>
            <person name="Yang T."/>
            <person name="Ammiraju J.S.S."/>
            <person name="Engler F."/>
            <person name="Soderlund C."/>
            <person name="Wing R.A."/>
            <person name="Palmer L.E."/>
            <person name="de la Bastide M."/>
            <person name="Spiegel L."/>
            <person name="Nascimento L."/>
            <person name="Zutavern T."/>
            <person name="O'Shaughnessy A."/>
            <person name="Dike S."/>
            <person name="Dedhia N."/>
            <person name="Preston R."/>
            <person name="Balija V."/>
            <person name="McCombie W.R."/>
            <person name="Chow T."/>
            <person name="Chen H."/>
            <person name="Chung M."/>
            <person name="Chen C."/>
            <person name="Shaw J."/>
            <person name="Wu H."/>
            <person name="Hsiao K."/>
            <person name="Chao Y."/>
            <person name="Chu M."/>
            <person name="Cheng C."/>
            <person name="Hour A."/>
            <person name="Lee P."/>
            <person name="Lin S."/>
            <person name="Lin Y."/>
            <person name="Liou J."/>
            <person name="Liu S."/>
            <person name="Hsing Y."/>
            <person name="Raghuvanshi S."/>
            <person name="Mohanty A."/>
            <person name="Bharti A.K."/>
            <person name="Gaur A."/>
            <person name="Gupta V."/>
            <person name="Kumar D."/>
            <person name="Ravi V."/>
            <person name="Vij S."/>
            <person name="Kapur A."/>
            <person name="Khurana P."/>
            <person name="Khurana P."/>
            <person name="Khurana J.P."/>
            <person name="Tyagi A.K."/>
            <person name="Gaikwad K."/>
            <person name="Singh A."/>
            <person name="Dalal V."/>
            <person name="Srivastava S."/>
            <person name="Dixit A."/>
            <person name="Pal A.K."/>
            <person name="Ghazi I.A."/>
            <person name="Yadav M."/>
            <person name="Pandit A."/>
            <person name="Bhargava A."/>
            <person name="Sureshbabu K."/>
            <person name="Batra K."/>
            <person name="Sharma T.R."/>
            <person name="Mohapatra T."/>
            <person name="Singh N.K."/>
            <person name="Messing J."/>
            <person name="Nelson A.B."/>
            <person name="Fuks G."/>
            <person name="Kavchok S."/>
            <person name="Keizer G."/>
            <person name="Linton E."/>
            <person name="Llaca V."/>
            <person name="Song R."/>
            <person name="Tanyolac B."/>
            <person name="Young S."/>
            <person name="Ho-Il K."/>
            <person name="Hahn J.H."/>
            <person name="Sangsakoo G."/>
            <person name="Vanavichit A."/>
            <person name="de Mattos Luiz.A.T."/>
            <person name="Zimmer P.D."/>
            <person name="Malone G."/>
            <person name="Dellagostin O."/>
            <person name="de Oliveira A.C."/>
            <person name="Bevan M."/>
            <person name="Bancroft I."/>
            <person name="Minx P."/>
            <person name="Cordum H."/>
            <person name="Wilson R."/>
            <person name="Cheng Z."/>
            <person name="Jin W."/>
            <person name="Jiang J."/>
            <person name="Leong S.A."/>
            <person name="Iwama H."/>
            <person name="Gojobori T."/>
            <person name="Itoh T."/>
            <person name="Niimura Y."/>
            <person name="Fujii Y."/>
            <person name="Habara T."/>
            <person name="Sakai H."/>
            <person name="Sato Y."/>
            <person name="Wilson G."/>
            <person name="Kumar K."/>
            <person name="McCouch S."/>
            <person name="Juretic N."/>
            <person name="Hoen D."/>
            <person name="Wright S."/>
            <person name="Bruskiewich R."/>
            <person name="Bureau T."/>
            <person name="Miyao A."/>
            <person name="Hirochika H."/>
            <person name="Nishikawa T."/>
            <person name="Kadowaki K."/>
            <person name="Sugiura M."/>
            <person name="Burr B."/>
            <person name="Sasaki T."/>
        </authorList>
    </citation>
    <scope>NUCLEOTIDE SEQUENCE [LARGE SCALE GENOMIC DNA]</scope>
    <source>
        <strain evidence="4">cv. Nipponbare</strain>
    </source>
</reference>
<protein>
    <submittedName>
        <fullName evidence="2">Uncharacterized protein</fullName>
    </submittedName>
</protein>
<evidence type="ECO:0000256" key="1">
    <source>
        <dbReference type="SAM" id="MobiDB-lite"/>
    </source>
</evidence>
<organism evidence="2 4">
    <name type="scientific">Oryza sativa subsp. japonica</name>
    <name type="common">Rice</name>
    <dbReference type="NCBI Taxonomy" id="39947"/>
    <lineage>
        <taxon>Eukaryota</taxon>
        <taxon>Viridiplantae</taxon>
        <taxon>Streptophyta</taxon>
        <taxon>Embryophyta</taxon>
        <taxon>Tracheophyta</taxon>
        <taxon>Spermatophyta</taxon>
        <taxon>Magnoliopsida</taxon>
        <taxon>Liliopsida</taxon>
        <taxon>Poales</taxon>
        <taxon>Poaceae</taxon>
        <taxon>BOP clade</taxon>
        <taxon>Oryzoideae</taxon>
        <taxon>Oryzeae</taxon>
        <taxon>Oryzinae</taxon>
        <taxon>Oryza</taxon>
        <taxon>Oryza sativa</taxon>
    </lineage>
</organism>
<reference evidence="2" key="1">
    <citation type="submission" date="2002-06" db="EMBL/GenBank/DDBJ databases">
        <title>Oryza sativa nipponbare(GA3) genomic DNA, chromosome 8, BAC clone:B1027A11.</title>
        <authorList>
            <person name="Sasaki T."/>
            <person name="Matsumoto T."/>
            <person name="Katayose Y."/>
        </authorList>
    </citation>
    <scope>NUCLEOTIDE SEQUENCE</scope>
</reference>
<proteinExistence type="predicted"/>
<reference evidence="3" key="2">
    <citation type="submission" date="2002-08" db="EMBL/GenBank/DDBJ databases">
        <title>Oryza sativa nipponbare(GA3) genomic DNA, chromosome 8, BAC clone:OJ1014_E02.</title>
        <authorList>
            <person name="Sasaki T."/>
            <person name="Matsumoto T."/>
            <person name="Katayose Y."/>
        </authorList>
    </citation>
    <scope>NUCLEOTIDE SEQUENCE</scope>
</reference>
<feature type="compositionally biased region" description="Polar residues" evidence="1">
    <location>
        <begin position="103"/>
        <end position="114"/>
    </location>
</feature>
<dbReference type="EMBL" id="AP005464">
    <property type="protein sequence ID" value="BAD03611.1"/>
    <property type="molecule type" value="Genomic_DNA"/>
</dbReference>
<feature type="region of interest" description="Disordered" evidence="1">
    <location>
        <begin position="82"/>
        <end position="138"/>
    </location>
</feature>
<dbReference type="PROSITE" id="PS51257">
    <property type="entry name" value="PROKAR_LIPOPROTEIN"/>
    <property type="match status" value="1"/>
</dbReference>
<dbReference type="AlphaFoldDB" id="Q7EYJ6"/>
<evidence type="ECO:0000313" key="2">
    <source>
        <dbReference type="EMBL" id="BAD03611.1"/>
    </source>
</evidence>
<reference evidence="4" key="4">
    <citation type="journal article" date="2008" name="Nucleic Acids Res.">
        <title>The rice annotation project database (RAP-DB): 2008 update.</title>
        <authorList>
            <consortium name="The rice annotation project (RAP)"/>
        </authorList>
    </citation>
    <scope>GENOME REANNOTATION</scope>
    <source>
        <strain evidence="4">cv. Nipponbare</strain>
    </source>
</reference>
<evidence type="ECO:0000313" key="4">
    <source>
        <dbReference type="Proteomes" id="UP000000763"/>
    </source>
</evidence>
<evidence type="ECO:0000313" key="3">
    <source>
        <dbReference type="EMBL" id="BAD03826.1"/>
    </source>
</evidence>
<dbReference type="EMBL" id="AP005628">
    <property type="protein sequence ID" value="BAD03826.1"/>
    <property type="molecule type" value="Genomic_DNA"/>
</dbReference>
<feature type="compositionally biased region" description="Pro residues" evidence="1">
    <location>
        <begin position="90"/>
        <end position="101"/>
    </location>
</feature>
<sequence length="138" mass="14889">MARELDEHRRRTSSARWPPVVVVLAAAASMACGGTDTFPGGRWRRKRAARVDDIERALGATTLMTYEPVGSPSLLSSRYRRFVSGSRDPSSPPVCTAPPPTSHQCTGNRPSSAGQKRENGDPPSPPTPSRCPPAVRRP</sequence>